<feature type="region of interest" description="Disordered" evidence="5">
    <location>
        <begin position="366"/>
        <end position="386"/>
    </location>
</feature>
<dbReference type="GO" id="GO:0004930">
    <property type="term" value="F:G protein-coupled receptor activity"/>
    <property type="evidence" value="ECO:0007669"/>
    <property type="project" value="TreeGrafter"/>
</dbReference>
<feature type="transmembrane region" description="Helical" evidence="6">
    <location>
        <begin position="120"/>
        <end position="145"/>
    </location>
</feature>
<keyword evidence="9" id="KW-1185">Reference proteome</keyword>
<feature type="transmembrane region" description="Helical" evidence="6">
    <location>
        <begin position="285"/>
        <end position="306"/>
    </location>
</feature>
<dbReference type="Pfam" id="PF11710">
    <property type="entry name" value="Git3"/>
    <property type="match status" value="1"/>
</dbReference>
<dbReference type="RefSeq" id="XP_040653733.1">
    <property type="nucleotide sequence ID" value="XM_040803629.1"/>
</dbReference>
<dbReference type="GO" id="GO:0007189">
    <property type="term" value="P:adenylate cyclase-activating G protein-coupled receptor signaling pathway"/>
    <property type="evidence" value="ECO:0007669"/>
    <property type="project" value="TreeGrafter"/>
</dbReference>
<keyword evidence="3 6" id="KW-1133">Transmembrane helix</keyword>
<comment type="caution">
    <text evidence="8">The sequence shown here is derived from an EMBL/GenBank/DDBJ whole genome shotgun (WGS) entry which is preliminary data.</text>
</comment>
<feature type="domain" description="G-protein coupled receptors family 1 profile" evidence="7">
    <location>
        <begin position="136"/>
        <end position="468"/>
    </location>
</feature>
<protein>
    <recommendedName>
        <fullName evidence="7">G-protein coupled receptors family 1 profile domain-containing protein</fullName>
    </recommendedName>
</protein>
<reference evidence="8 9" key="1">
    <citation type="journal article" date="2016" name="Sci. Rep.">
        <title>Insights into Adaptations to a Near-Obligate Nematode Endoparasitic Lifestyle from the Finished Genome of Drechmeria coniospora.</title>
        <authorList>
            <person name="Zhang L."/>
            <person name="Zhou Z."/>
            <person name="Guo Q."/>
            <person name="Fokkens L."/>
            <person name="Miskei M."/>
            <person name="Pocsi I."/>
            <person name="Zhang W."/>
            <person name="Chen M."/>
            <person name="Wang L."/>
            <person name="Sun Y."/>
            <person name="Donzelli B.G."/>
            <person name="Gibson D.M."/>
            <person name="Nelson D.R."/>
            <person name="Luo J.G."/>
            <person name="Rep M."/>
            <person name="Liu H."/>
            <person name="Yang S."/>
            <person name="Wang J."/>
            <person name="Krasnoff S.B."/>
            <person name="Xu Y."/>
            <person name="Molnar I."/>
            <person name="Lin M."/>
        </authorList>
    </citation>
    <scope>NUCLEOTIDE SEQUENCE [LARGE SCALE GENOMIC DNA]</scope>
    <source>
        <strain evidence="8 9">ARSEF 6962</strain>
    </source>
</reference>
<feature type="transmembrane region" description="Helical" evidence="6">
    <location>
        <begin position="418"/>
        <end position="436"/>
    </location>
</feature>
<evidence type="ECO:0000256" key="2">
    <source>
        <dbReference type="ARBA" id="ARBA00022692"/>
    </source>
</evidence>
<feature type="transmembrane region" description="Helical" evidence="6">
    <location>
        <begin position="200"/>
        <end position="225"/>
    </location>
</feature>
<dbReference type="GeneID" id="63718982"/>
<evidence type="ECO:0000256" key="1">
    <source>
        <dbReference type="ARBA" id="ARBA00004141"/>
    </source>
</evidence>
<dbReference type="PROSITE" id="PS50262">
    <property type="entry name" value="G_PROTEIN_RECEP_F1_2"/>
    <property type="match status" value="1"/>
</dbReference>
<dbReference type="STRING" id="98403.A0A151GBF8"/>
<dbReference type="PANTHER" id="PTHR23112">
    <property type="entry name" value="G PROTEIN-COUPLED RECEPTOR 157-RELATED"/>
    <property type="match status" value="1"/>
</dbReference>
<dbReference type="Proteomes" id="UP000076580">
    <property type="component" value="Chromosome 03"/>
</dbReference>
<evidence type="ECO:0000256" key="5">
    <source>
        <dbReference type="SAM" id="MobiDB-lite"/>
    </source>
</evidence>
<dbReference type="GO" id="GO:0005886">
    <property type="term" value="C:plasma membrane"/>
    <property type="evidence" value="ECO:0007669"/>
    <property type="project" value="TreeGrafter"/>
</dbReference>
<dbReference type="SUPFAM" id="SSF81321">
    <property type="entry name" value="Family A G protein-coupled receptor-like"/>
    <property type="match status" value="1"/>
</dbReference>
<evidence type="ECO:0000259" key="7">
    <source>
        <dbReference type="PROSITE" id="PS50262"/>
    </source>
</evidence>
<evidence type="ECO:0000256" key="6">
    <source>
        <dbReference type="SAM" id="Phobius"/>
    </source>
</evidence>
<dbReference type="Pfam" id="PF11970">
    <property type="entry name" value="GPR_Gpa2_C"/>
    <property type="match status" value="1"/>
</dbReference>
<evidence type="ECO:0000256" key="3">
    <source>
        <dbReference type="ARBA" id="ARBA00022989"/>
    </source>
</evidence>
<proteinExistence type="predicted"/>
<dbReference type="InterPro" id="IPR017452">
    <property type="entry name" value="GPCR_Rhodpsn_7TM"/>
</dbReference>
<dbReference type="InParanoid" id="A0A151GBF8"/>
<dbReference type="PANTHER" id="PTHR23112:SF37">
    <property type="entry name" value="G PROTEIN-COUPLED RECEPTOR GPR1"/>
    <property type="match status" value="1"/>
</dbReference>
<feature type="transmembrane region" description="Helical" evidence="6">
    <location>
        <begin position="448"/>
        <end position="470"/>
    </location>
</feature>
<dbReference type="EMBL" id="LAYC01000003">
    <property type="protein sequence ID" value="KYK54381.1"/>
    <property type="molecule type" value="Genomic_DNA"/>
</dbReference>
<keyword evidence="4 6" id="KW-0472">Membrane</keyword>
<gene>
    <name evidence="8" type="ORF">DCS_06339</name>
</gene>
<dbReference type="InterPro" id="IPR022596">
    <property type="entry name" value="GPR1/2/3_C"/>
</dbReference>
<sequence length="491" mass="54432">MTRLNLQRRAAAMPPVARLLVPHGDGDGDGDCVLIYFDEQFSSQLRTKQPLVATRPLPHAVAIAAALLDDAVGLDCDDDDDDDDDEPHKLATNNPSTDDRYCAAATIIIMSTQSDTNIHLIVAIPTLIGSLLSFLANFTALLLHILYPPQRHFRHALIVNLFIADLINSLNNTVSGFYFLARGYNSIHATPDAKCIANAWIGQLSVQAVDFNILIISIVVLLTVFNSHRSFAHSTLSTVLVCAAAWVPGLITSNIALGLDAYGYVSGNWCWIKADRLGLRYALTHGWRIIIFVATILIYTCIYIHLKRTFGKLRMSNNFSSSLQSQDRQSRVDLDRGSDTQEILVASTFVISHELKDQSHVVRHSRVMPDGSSSDQEPWNGPGQNHHQTRFEVSAANSNLAAAPRSYMAAPPNLRKMLLMNGYPIAYIILWLPGIANRLAESLGSTPRWLTILQCSTQFIGLVNALTYGLNEQMRQRISKNWQDKRGFSRA</sequence>
<dbReference type="AlphaFoldDB" id="A0A151GBF8"/>
<keyword evidence="2 6" id="KW-0812">Transmembrane</keyword>
<name>A0A151GBF8_DRECN</name>
<organism evidence="8 9">
    <name type="scientific">Drechmeria coniospora</name>
    <name type="common">Nematophagous fungus</name>
    <name type="synonym">Meria coniospora</name>
    <dbReference type="NCBI Taxonomy" id="98403"/>
    <lineage>
        <taxon>Eukaryota</taxon>
        <taxon>Fungi</taxon>
        <taxon>Dikarya</taxon>
        <taxon>Ascomycota</taxon>
        <taxon>Pezizomycotina</taxon>
        <taxon>Sordariomycetes</taxon>
        <taxon>Hypocreomycetidae</taxon>
        <taxon>Hypocreales</taxon>
        <taxon>Ophiocordycipitaceae</taxon>
        <taxon>Drechmeria</taxon>
    </lineage>
</organism>
<accession>A0A151GBF8</accession>
<evidence type="ECO:0000313" key="9">
    <source>
        <dbReference type="Proteomes" id="UP000076580"/>
    </source>
</evidence>
<comment type="subcellular location">
    <subcellularLocation>
        <location evidence="1">Membrane</location>
        <topology evidence="1">Multi-pass membrane protein</topology>
    </subcellularLocation>
</comment>
<feature type="compositionally biased region" description="Polar residues" evidence="5">
    <location>
        <begin position="371"/>
        <end position="386"/>
    </location>
</feature>
<dbReference type="Gene3D" id="1.20.1070.10">
    <property type="entry name" value="Rhodopsin 7-helix transmembrane proteins"/>
    <property type="match status" value="1"/>
</dbReference>
<evidence type="ECO:0000313" key="8">
    <source>
        <dbReference type="EMBL" id="KYK54381.1"/>
    </source>
</evidence>
<evidence type="ECO:0000256" key="4">
    <source>
        <dbReference type="ARBA" id="ARBA00023136"/>
    </source>
</evidence>
<feature type="transmembrane region" description="Helical" evidence="6">
    <location>
        <begin position="237"/>
        <end position="265"/>
    </location>
</feature>
<dbReference type="InterPro" id="IPR023041">
    <property type="entry name" value="Glucose_rcpt_Git3-like_N"/>
</dbReference>